<accession>A0ABD3TH79</accession>
<evidence type="ECO:0000313" key="1">
    <source>
        <dbReference type="EMBL" id="KAL3836384.1"/>
    </source>
</evidence>
<dbReference type="EMBL" id="JBJQND010000018">
    <property type="protein sequence ID" value="KAL3836384.1"/>
    <property type="molecule type" value="Genomic_DNA"/>
</dbReference>
<feature type="non-terminal residue" evidence="1">
    <location>
        <position position="1"/>
    </location>
</feature>
<reference evidence="1 2" key="1">
    <citation type="submission" date="2024-11" db="EMBL/GenBank/DDBJ databases">
        <title>Chromosome-level genome assembly of the freshwater bivalve Anodonta woodiana.</title>
        <authorList>
            <person name="Chen X."/>
        </authorList>
    </citation>
    <scope>NUCLEOTIDE SEQUENCE [LARGE SCALE GENOMIC DNA]</scope>
    <source>
        <strain evidence="1">MN2024</strain>
        <tissue evidence="1">Gills</tissue>
    </source>
</reference>
<dbReference type="AlphaFoldDB" id="A0ABD3TH79"/>
<proteinExistence type="predicted"/>
<keyword evidence="2" id="KW-1185">Reference proteome</keyword>
<evidence type="ECO:0000313" key="2">
    <source>
        <dbReference type="Proteomes" id="UP001634394"/>
    </source>
</evidence>
<comment type="caution">
    <text evidence="1">The sequence shown here is derived from an EMBL/GenBank/DDBJ whole genome shotgun (WGS) entry which is preliminary data.</text>
</comment>
<sequence length="552" mass="62347">NKYAIDLELLLALDGLDVQYEVICPDSFKPSSDSQCPDQDQFLENFCNLSTDTVLPSTKKEEINDDTGTVSPSVTSQFTEDTSAMRGEEGNNVQKRKYIDLSFSDDLDIEEILKNLPPLDDTETVTPKVQIISKKSRKVQPSLLVQLLKGLTSRKAYEYRMNNCNEYLNNGRGLCCNNNCCMGWKYVDIKTILYSNKYAIDFELLLALDGPDVQYEVICPESLKPSSDSQCPDQDQFLEDFCNLSTDTVLPSTKKEEINDLKITTSQFTGDTSAMRGKEENNIQKRKYIDLSFLDVLDIEQPSVKRPSLDDTGTVSPSVTSQFTEDTSAMRGEEGNNVQKRKYIDLSFLDVLDIEQPSVKRPALDDTGTVSPSVTSQFTEDTSAMRGEEGNNVQKRKYIDLSFSDDLDIEEILKNLPPLDDTGTVSPSVTSQFTEDTSAMRGEEGNNVQKRKYIDLSFSDDLDIEEILKNLPPLDDTETVTPKVQIISKKSRKVQPSLLVQLLKGLTSRKAYEYRMNNCNEYLNNGRGLCCNNNCCMGWKYVDIKTILYRWI</sequence>
<dbReference type="Proteomes" id="UP001634394">
    <property type="component" value="Unassembled WGS sequence"/>
</dbReference>
<organism evidence="1 2">
    <name type="scientific">Sinanodonta woodiana</name>
    <name type="common">Chinese pond mussel</name>
    <name type="synonym">Anodonta woodiana</name>
    <dbReference type="NCBI Taxonomy" id="1069815"/>
    <lineage>
        <taxon>Eukaryota</taxon>
        <taxon>Metazoa</taxon>
        <taxon>Spiralia</taxon>
        <taxon>Lophotrochozoa</taxon>
        <taxon>Mollusca</taxon>
        <taxon>Bivalvia</taxon>
        <taxon>Autobranchia</taxon>
        <taxon>Heteroconchia</taxon>
        <taxon>Palaeoheterodonta</taxon>
        <taxon>Unionida</taxon>
        <taxon>Unionoidea</taxon>
        <taxon>Unionidae</taxon>
        <taxon>Unioninae</taxon>
        <taxon>Sinanodonta</taxon>
    </lineage>
</organism>
<gene>
    <name evidence="1" type="ORF">ACJMK2_021817</name>
</gene>
<protein>
    <submittedName>
        <fullName evidence="1">Uncharacterized protein</fullName>
    </submittedName>
</protein>
<name>A0ABD3TH79_SINWO</name>